<evidence type="ECO:0000256" key="4">
    <source>
        <dbReference type="ARBA" id="ARBA00022803"/>
    </source>
</evidence>
<dbReference type="SUPFAM" id="SSF48452">
    <property type="entry name" value="TPR-like"/>
    <property type="match status" value="1"/>
</dbReference>
<dbReference type="InterPro" id="IPR019734">
    <property type="entry name" value="TPR_rpt"/>
</dbReference>
<keyword evidence="4 6" id="KW-0802">TPR repeat</keyword>
<dbReference type="Gene3D" id="1.25.40.10">
    <property type="entry name" value="Tetratricopeptide repeat domain"/>
    <property type="match status" value="2"/>
</dbReference>
<accession>A0A4U0PMF9</accession>
<keyword evidence="2" id="KW-0963">Cytoplasm</keyword>
<evidence type="ECO:0000256" key="1">
    <source>
        <dbReference type="ARBA" id="ARBA00004496"/>
    </source>
</evidence>
<protein>
    <submittedName>
        <fullName evidence="7">Tetratricopeptide repeat protein</fullName>
    </submittedName>
</protein>
<evidence type="ECO:0000313" key="7">
    <source>
        <dbReference type="EMBL" id="TJZ69383.1"/>
    </source>
</evidence>
<organism evidence="7 8">
    <name type="scientific">Chitiniphilus eburneus</name>
    <dbReference type="NCBI Taxonomy" id="2571148"/>
    <lineage>
        <taxon>Bacteria</taxon>
        <taxon>Pseudomonadati</taxon>
        <taxon>Pseudomonadota</taxon>
        <taxon>Betaproteobacteria</taxon>
        <taxon>Neisseriales</taxon>
        <taxon>Chitinibacteraceae</taxon>
        <taxon>Chitiniphilus</taxon>
    </lineage>
</organism>
<feature type="repeat" description="TPR" evidence="6">
    <location>
        <begin position="255"/>
        <end position="288"/>
    </location>
</feature>
<dbReference type="GO" id="GO:0005737">
    <property type="term" value="C:cytoplasm"/>
    <property type="evidence" value="ECO:0007669"/>
    <property type="project" value="UniProtKB-SubCell"/>
</dbReference>
<comment type="caution">
    <text evidence="7">The sequence shown here is derived from an EMBL/GenBank/DDBJ whole genome shotgun (WGS) entry which is preliminary data.</text>
</comment>
<dbReference type="PANTHER" id="PTHR46630:SF1">
    <property type="entry name" value="TETRATRICOPEPTIDE REPEAT PROTEIN 29"/>
    <property type="match status" value="1"/>
</dbReference>
<dbReference type="PANTHER" id="PTHR46630">
    <property type="entry name" value="TETRATRICOPEPTIDE REPEAT PROTEIN 29"/>
    <property type="match status" value="1"/>
</dbReference>
<evidence type="ECO:0000256" key="5">
    <source>
        <dbReference type="ARBA" id="ARBA00038253"/>
    </source>
</evidence>
<dbReference type="PROSITE" id="PS50005">
    <property type="entry name" value="TPR"/>
    <property type="match status" value="1"/>
</dbReference>
<gene>
    <name evidence="7" type="ORF">FAZ21_15075</name>
</gene>
<dbReference type="SMART" id="SM00028">
    <property type="entry name" value="TPR"/>
    <property type="match status" value="5"/>
</dbReference>
<evidence type="ECO:0000256" key="3">
    <source>
        <dbReference type="ARBA" id="ARBA00022737"/>
    </source>
</evidence>
<proteinExistence type="inferred from homology"/>
<name>A0A4U0PMF9_9NEIS</name>
<dbReference type="InterPro" id="IPR011990">
    <property type="entry name" value="TPR-like_helical_dom_sf"/>
</dbReference>
<reference evidence="7 8" key="1">
    <citation type="submission" date="2019-04" db="EMBL/GenBank/DDBJ databases">
        <title>Chitiniphilus eburnea sp. nov., a novel chitinolytic bacterium isolated from aquaculture sludge.</title>
        <authorList>
            <person name="Sheng M."/>
        </authorList>
    </citation>
    <scope>NUCLEOTIDE SEQUENCE [LARGE SCALE GENOMIC DNA]</scope>
    <source>
        <strain evidence="7 8">HX-2-15</strain>
    </source>
</reference>
<keyword evidence="8" id="KW-1185">Reference proteome</keyword>
<dbReference type="InterPro" id="IPR051476">
    <property type="entry name" value="Bac_ResReg_Asp_Phosphatase"/>
</dbReference>
<comment type="subcellular location">
    <subcellularLocation>
        <location evidence="1">Cytoplasm</location>
    </subcellularLocation>
</comment>
<comment type="similarity">
    <text evidence="5">Belongs to the Rap family.</text>
</comment>
<sequence length="346" mass="38562">MLRFTPDCGPITMTDLPILLQRARKLVHHQSAEAMALATQARKLAQSQDDAQSESQALTVFAHGLFMFGRSLEAQDTLLEALVLGEKRDIGAARGEALQLAGRVAYTLGDYDRAADCWCACIELEDSQINAAERIQAHIGLGQLRYAHQHLELALAHHQRAAQLAENCDNVYLTCTSFINIAADLVQLGRADEAIAILKKTLPLVREDQNYQFEAEIFGMFGLIRMQAGEYEAARMSLMVALKINRLHINTWGEASVLLRLGRCSLESDELDMAVEQFARAQMLAESMSSLPLLSELEQSLAELHLRSGDAEAAAQHQARHESLRQKLFMQTHCPRFANLELRLLE</sequence>
<keyword evidence="3" id="KW-0677">Repeat</keyword>
<dbReference type="EMBL" id="SUMF01000021">
    <property type="protein sequence ID" value="TJZ69383.1"/>
    <property type="molecule type" value="Genomic_DNA"/>
</dbReference>
<evidence type="ECO:0000256" key="6">
    <source>
        <dbReference type="PROSITE-ProRule" id="PRU00339"/>
    </source>
</evidence>
<dbReference type="Proteomes" id="UP000310016">
    <property type="component" value="Unassembled WGS sequence"/>
</dbReference>
<dbReference type="OrthoDB" id="8581271at2"/>
<dbReference type="AlphaFoldDB" id="A0A4U0PMF9"/>
<evidence type="ECO:0000256" key="2">
    <source>
        <dbReference type="ARBA" id="ARBA00022490"/>
    </source>
</evidence>
<evidence type="ECO:0000313" key="8">
    <source>
        <dbReference type="Proteomes" id="UP000310016"/>
    </source>
</evidence>